<dbReference type="AlphaFoldDB" id="A0A1H1SLX9"/>
<keyword evidence="4 5" id="KW-0720">Serine protease</keyword>
<evidence type="ECO:0000256" key="7">
    <source>
        <dbReference type="SAM" id="Phobius"/>
    </source>
</evidence>
<dbReference type="InterPro" id="IPR022398">
    <property type="entry name" value="Peptidase_S8_His-AS"/>
</dbReference>
<evidence type="ECO:0000256" key="6">
    <source>
        <dbReference type="RuleBase" id="RU003355"/>
    </source>
</evidence>
<keyword evidence="11" id="KW-1185">Reference proteome</keyword>
<proteinExistence type="inferred from homology"/>
<keyword evidence="3 5" id="KW-0378">Hydrolase</keyword>
<dbReference type="InterPro" id="IPR000209">
    <property type="entry name" value="Peptidase_S8/S53_dom"/>
</dbReference>
<dbReference type="RefSeq" id="WP_019193988.1">
    <property type="nucleotide sequence ID" value="NZ_LT629765.1"/>
</dbReference>
<feature type="domain" description="Peptidase S8/S53" evidence="9">
    <location>
        <begin position="54"/>
        <end position="317"/>
    </location>
</feature>
<dbReference type="PANTHER" id="PTHR43806:SF11">
    <property type="entry name" value="CEREVISIN-RELATED"/>
    <property type="match status" value="1"/>
</dbReference>
<accession>A0A1H1SLX9</accession>
<evidence type="ECO:0000256" key="5">
    <source>
        <dbReference type="PROSITE-ProRule" id="PRU01240"/>
    </source>
</evidence>
<dbReference type="Proteomes" id="UP000182237">
    <property type="component" value="Chromosome I"/>
</dbReference>
<dbReference type="InterPro" id="IPR050131">
    <property type="entry name" value="Peptidase_S8_subtilisin-like"/>
</dbReference>
<dbReference type="InterPro" id="IPR015500">
    <property type="entry name" value="Peptidase_S8_subtilisin-rel"/>
</dbReference>
<evidence type="ECO:0000256" key="1">
    <source>
        <dbReference type="ARBA" id="ARBA00011073"/>
    </source>
</evidence>
<dbReference type="PROSITE" id="PS00136">
    <property type="entry name" value="SUBTILASE_ASP"/>
    <property type="match status" value="1"/>
</dbReference>
<dbReference type="EMBL" id="LT629765">
    <property type="protein sequence ID" value="SDS48389.1"/>
    <property type="molecule type" value="Genomic_DNA"/>
</dbReference>
<evidence type="ECO:0000313" key="10">
    <source>
        <dbReference type="EMBL" id="SDS48389.1"/>
    </source>
</evidence>
<name>A0A1H1SLX9_9CORY</name>
<feature type="chain" id="PRO_5039473612" evidence="8">
    <location>
        <begin position="26"/>
        <end position="388"/>
    </location>
</feature>
<dbReference type="PRINTS" id="PR00723">
    <property type="entry name" value="SUBTILISIN"/>
</dbReference>
<feature type="active site" description="Charge relay system" evidence="5">
    <location>
        <position position="96"/>
    </location>
</feature>
<keyword evidence="2 5" id="KW-0645">Protease</keyword>
<dbReference type="Gene3D" id="3.40.50.200">
    <property type="entry name" value="Peptidase S8/S53 domain"/>
    <property type="match status" value="1"/>
</dbReference>
<evidence type="ECO:0000259" key="9">
    <source>
        <dbReference type="Pfam" id="PF00082"/>
    </source>
</evidence>
<keyword evidence="8" id="KW-0732">Signal</keyword>
<evidence type="ECO:0000256" key="3">
    <source>
        <dbReference type="ARBA" id="ARBA00022801"/>
    </source>
</evidence>
<evidence type="ECO:0000256" key="4">
    <source>
        <dbReference type="ARBA" id="ARBA00022825"/>
    </source>
</evidence>
<evidence type="ECO:0000313" key="11">
    <source>
        <dbReference type="Proteomes" id="UP000182237"/>
    </source>
</evidence>
<dbReference type="STRING" id="1203190.GCA_000312345_01153"/>
<feature type="active site" description="Charge relay system" evidence="5">
    <location>
        <position position="281"/>
    </location>
</feature>
<evidence type="ECO:0000256" key="8">
    <source>
        <dbReference type="SAM" id="SignalP"/>
    </source>
</evidence>
<dbReference type="InterPro" id="IPR023828">
    <property type="entry name" value="Peptidase_S8_Ser-AS"/>
</dbReference>
<dbReference type="eggNOG" id="COG1404">
    <property type="taxonomic scope" value="Bacteria"/>
</dbReference>
<dbReference type="InterPro" id="IPR023827">
    <property type="entry name" value="Peptidase_S8_Asp-AS"/>
</dbReference>
<feature type="signal peptide" evidence="8">
    <location>
        <begin position="1"/>
        <end position="25"/>
    </location>
</feature>
<dbReference type="OrthoDB" id="9798386at2"/>
<dbReference type="PROSITE" id="PS00137">
    <property type="entry name" value="SUBTILASE_HIS"/>
    <property type="match status" value="1"/>
</dbReference>
<keyword evidence="7" id="KW-0472">Membrane</keyword>
<dbReference type="GO" id="GO:0006508">
    <property type="term" value="P:proteolysis"/>
    <property type="evidence" value="ECO:0007669"/>
    <property type="project" value="UniProtKB-KW"/>
</dbReference>
<reference evidence="10 11" key="1">
    <citation type="submission" date="2016-10" db="EMBL/GenBank/DDBJ databases">
        <authorList>
            <person name="de Groot N.N."/>
        </authorList>
    </citation>
    <scope>NUCLEOTIDE SEQUENCE [LARGE SCALE GENOMIC DNA]</scope>
    <source>
        <strain evidence="10 11">DSM 45434</strain>
    </source>
</reference>
<dbReference type="SUPFAM" id="SSF52743">
    <property type="entry name" value="Subtilisin-like"/>
    <property type="match status" value="1"/>
</dbReference>
<dbReference type="InterPro" id="IPR036852">
    <property type="entry name" value="Peptidase_S8/S53_dom_sf"/>
</dbReference>
<dbReference type="PROSITE" id="PS51892">
    <property type="entry name" value="SUBTILASE"/>
    <property type="match status" value="1"/>
</dbReference>
<feature type="transmembrane region" description="Helical" evidence="7">
    <location>
        <begin position="357"/>
        <end position="378"/>
    </location>
</feature>
<comment type="similarity">
    <text evidence="1 5 6">Belongs to the peptidase S8 family.</text>
</comment>
<gene>
    <name evidence="10" type="ORF">SAMN04488539_1764</name>
</gene>
<dbReference type="PROSITE" id="PS00138">
    <property type="entry name" value="SUBTILASE_SER"/>
    <property type="match status" value="1"/>
</dbReference>
<keyword evidence="7" id="KW-0812">Transmembrane</keyword>
<dbReference type="PANTHER" id="PTHR43806">
    <property type="entry name" value="PEPTIDASE S8"/>
    <property type="match status" value="1"/>
</dbReference>
<organism evidence="10 11">
    <name type="scientific">Corynebacterium timonense</name>
    <dbReference type="NCBI Taxonomy" id="441500"/>
    <lineage>
        <taxon>Bacteria</taxon>
        <taxon>Bacillati</taxon>
        <taxon>Actinomycetota</taxon>
        <taxon>Actinomycetes</taxon>
        <taxon>Mycobacteriales</taxon>
        <taxon>Corynebacteriaceae</taxon>
        <taxon>Corynebacterium</taxon>
    </lineage>
</organism>
<dbReference type="Pfam" id="PF00082">
    <property type="entry name" value="Peptidase_S8"/>
    <property type="match status" value="1"/>
</dbReference>
<keyword evidence="7" id="KW-1133">Transmembrane helix</keyword>
<feature type="active site" description="Charge relay system" evidence="5">
    <location>
        <position position="63"/>
    </location>
</feature>
<protein>
    <submittedName>
        <fullName evidence="10">Membrane-anchored mycosin MYCP</fullName>
    </submittedName>
</protein>
<sequence>MRAAALAACTASTAILCVAVPSAAAQDVPCAVPAPAAAPAAPAWTGELRRFATGAGVRVAVIDTGVSPNEELPRLVGGADLVSPDAPNPLFDCDGHGTVVAGIIAARTVGVAPGAEILAVRQTSAHYRNRQPGDEVEASGSVRSLAQAIHAALDERARVINVSVVSCVDPRDRAALDASELEGALSRAEAEGAVVVAAAGNVGPHCAQGSAVVPSHFPTVLAVGARDSEHTVADFSVAAPADAVPVSAAGTVEVGLSWAGGGFAGGVAPQRDAVTPFVGTSFAAPVVAGTAALLIERYPHLTPGEVRALIAAAAQPSGGAVDPLATITFVGDTRRDSAEPLAIDLAQGSESPARGRWAWAMAGLTLAAGCAAAVAGALSRWRSTRPRG</sequence>
<dbReference type="GO" id="GO:0004252">
    <property type="term" value="F:serine-type endopeptidase activity"/>
    <property type="evidence" value="ECO:0007669"/>
    <property type="project" value="UniProtKB-UniRule"/>
</dbReference>
<evidence type="ECO:0000256" key="2">
    <source>
        <dbReference type="ARBA" id="ARBA00022670"/>
    </source>
</evidence>